<dbReference type="GO" id="GO:0046872">
    <property type="term" value="F:metal ion binding"/>
    <property type="evidence" value="ECO:0007669"/>
    <property type="project" value="UniProtKB-KW"/>
</dbReference>
<dbReference type="eggNOG" id="COG0494">
    <property type="taxonomic scope" value="Bacteria"/>
</dbReference>
<keyword evidence="5" id="KW-0460">Magnesium</keyword>
<dbReference type="Gene3D" id="3.90.79.10">
    <property type="entry name" value="Nucleoside Triphosphate Pyrophosphohydrolase"/>
    <property type="match status" value="1"/>
</dbReference>
<comment type="cofactor">
    <cofactor evidence="2">
        <name>Mg(2+)</name>
        <dbReference type="ChEBI" id="CHEBI:18420"/>
    </cofactor>
</comment>
<feature type="domain" description="Nudix hydrolase" evidence="7">
    <location>
        <begin position="34"/>
        <end position="166"/>
    </location>
</feature>
<dbReference type="HOGENOM" id="CLU_040940_5_2_0"/>
<dbReference type="Pfam" id="PF00293">
    <property type="entry name" value="NUDIX"/>
    <property type="match status" value="1"/>
</dbReference>
<dbReference type="InterPro" id="IPR000086">
    <property type="entry name" value="NUDIX_hydrolase_dom"/>
</dbReference>
<dbReference type="OrthoDB" id="9802805at2"/>
<evidence type="ECO:0000256" key="4">
    <source>
        <dbReference type="ARBA" id="ARBA00022801"/>
    </source>
</evidence>
<sequence>MTLPVKMSLSPEQIARALASPCPLEGMPVCQGKLTQAAVLIPLIRRAESWEVLFTRRTDSVENHKGQVAFPGGAVEEQDRTPEEAALREAWEEIGLPPESVQVLGRLPRLSTITGYCVTPVVGEIVQPVTFHPAPAEVSRVFQVPLVWLADHRNWEWRWYTRLNGTADWVIFYQPYEGETIWGVTAMILHSFLCAIGWMNPAPPPVNHS</sequence>
<reference evidence="8 9" key="1">
    <citation type="submission" date="2010-12" db="EMBL/GenBank/DDBJ databases">
        <title>Whole genome sequence of Anaerolinea thermophila UNI-1.</title>
        <authorList>
            <person name="Narita-Yamada S."/>
            <person name="Kishi E."/>
            <person name="Watanabe Y."/>
            <person name="Takasaki K."/>
            <person name="Ankai A."/>
            <person name="Oguchi A."/>
            <person name="Fukui S."/>
            <person name="Takahashi M."/>
            <person name="Yashiro I."/>
            <person name="Hosoyama A."/>
            <person name="Sekiguchi Y."/>
            <person name="Hanada S."/>
            <person name="Fujita N."/>
        </authorList>
    </citation>
    <scope>NUCLEOTIDE SEQUENCE [LARGE SCALE GENOMIC DNA]</scope>
    <source>
        <strain evidence="9">DSM 14523 / JCM 11388 / NBRC 100420 / UNI-1</strain>
    </source>
</reference>
<dbReference type="InterPro" id="IPR045121">
    <property type="entry name" value="CoAse"/>
</dbReference>
<evidence type="ECO:0000256" key="6">
    <source>
        <dbReference type="ARBA" id="ARBA00023211"/>
    </source>
</evidence>
<dbReference type="CDD" id="cd03426">
    <property type="entry name" value="NUDIX_CoAse_Nudt7"/>
    <property type="match status" value="1"/>
</dbReference>
<comment type="cofactor">
    <cofactor evidence="1">
        <name>Mn(2+)</name>
        <dbReference type="ChEBI" id="CHEBI:29035"/>
    </cofactor>
</comment>
<accession>E8N4Z2</accession>
<evidence type="ECO:0000256" key="2">
    <source>
        <dbReference type="ARBA" id="ARBA00001946"/>
    </source>
</evidence>
<evidence type="ECO:0000256" key="1">
    <source>
        <dbReference type="ARBA" id="ARBA00001936"/>
    </source>
</evidence>
<dbReference type="SUPFAM" id="SSF55811">
    <property type="entry name" value="Nudix"/>
    <property type="match status" value="1"/>
</dbReference>
<proteinExistence type="predicted"/>
<evidence type="ECO:0000259" key="7">
    <source>
        <dbReference type="PROSITE" id="PS51462"/>
    </source>
</evidence>
<name>E8N4Z2_ANATU</name>
<dbReference type="AlphaFoldDB" id="E8N4Z2"/>
<dbReference type="PANTHER" id="PTHR12992">
    <property type="entry name" value="NUDIX HYDROLASE"/>
    <property type="match status" value="1"/>
</dbReference>
<dbReference type="Proteomes" id="UP000008922">
    <property type="component" value="Chromosome"/>
</dbReference>
<evidence type="ECO:0000313" key="9">
    <source>
        <dbReference type="Proteomes" id="UP000008922"/>
    </source>
</evidence>
<dbReference type="PROSITE" id="PS51462">
    <property type="entry name" value="NUDIX"/>
    <property type="match status" value="1"/>
</dbReference>
<keyword evidence="9" id="KW-1185">Reference proteome</keyword>
<organism evidence="8 9">
    <name type="scientific">Anaerolinea thermophila (strain DSM 14523 / JCM 11388 / NBRC 100420 / UNI-1)</name>
    <dbReference type="NCBI Taxonomy" id="926569"/>
    <lineage>
        <taxon>Bacteria</taxon>
        <taxon>Bacillati</taxon>
        <taxon>Chloroflexota</taxon>
        <taxon>Anaerolineae</taxon>
        <taxon>Anaerolineales</taxon>
        <taxon>Anaerolineaceae</taxon>
        <taxon>Anaerolinea</taxon>
    </lineage>
</organism>
<dbReference type="STRING" id="926569.ANT_14780"/>
<dbReference type="EMBL" id="AP012029">
    <property type="protein sequence ID" value="BAJ63506.1"/>
    <property type="molecule type" value="Genomic_DNA"/>
</dbReference>
<dbReference type="InterPro" id="IPR015797">
    <property type="entry name" value="NUDIX_hydrolase-like_dom_sf"/>
</dbReference>
<dbReference type="RefSeq" id="WP_013559888.1">
    <property type="nucleotide sequence ID" value="NC_014960.1"/>
</dbReference>
<keyword evidence="3" id="KW-0479">Metal-binding</keyword>
<evidence type="ECO:0000256" key="5">
    <source>
        <dbReference type="ARBA" id="ARBA00022842"/>
    </source>
</evidence>
<evidence type="ECO:0000256" key="3">
    <source>
        <dbReference type="ARBA" id="ARBA00022723"/>
    </source>
</evidence>
<dbReference type="GO" id="GO:0010945">
    <property type="term" value="F:coenzyme A diphosphatase activity"/>
    <property type="evidence" value="ECO:0007669"/>
    <property type="project" value="InterPro"/>
</dbReference>
<keyword evidence="6" id="KW-0464">Manganese</keyword>
<dbReference type="KEGG" id="atm:ANT_14780"/>
<dbReference type="NCBIfam" id="NF007980">
    <property type="entry name" value="PRK10707.1"/>
    <property type="match status" value="1"/>
</dbReference>
<keyword evidence="4" id="KW-0378">Hydrolase</keyword>
<gene>
    <name evidence="8" type="ordered locus">ANT_14780</name>
</gene>
<dbReference type="PANTHER" id="PTHR12992:SF11">
    <property type="entry name" value="MITOCHONDRIAL COENZYME A DIPHOSPHATASE NUDT8"/>
    <property type="match status" value="1"/>
</dbReference>
<evidence type="ECO:0000313" key="8">
    <source>
        <dbReference type="EMBL" id="BAJ63506.1"/>
    </source>
</evidence>
<dbReference type="InParanoid" id="E8N4Z2"/>
<protein>
    <recommendedName>
        <fullName evidence="7">Nudix hydrolase domain-containing protein</fullName>
    </recommendedName>
</protein>